<proteinExistence type="predicted"/>
<sequence length="238" mass="26871">MHYYRASTASKSKSLAFLILILLLASPLLLHHSSASSQQEDNQDWYDDWSQDPYANCISFPCPVPEYPPDNDCTLITAINPITNTTETSTYMITHNLPEDSTQEACLKVVPYGRPDREGCNSIGCHKGEVFSTLNNESLVLQAQATIKTWRPKVIHSHSSRPPRFYVDSLPYFNPFPNSNKTPTSKVATVLDYPPPLLTSNKCILVDKFIPCLHHQQQQQHYQLPVRQGHSVENSSRS</sequence>
<accession>A0A197JJT8</accession>
<dbReference type="Proteomes" id="UP000078512">
    <property type="component" value="Unassembled WGS sequence"/>
</dbReference>
<evidence type="ECO:0000313" key="2">
    <source>
        <dbReference type="EMBL" id="OAQ25477.1"/>
    </source>
</evidence>
<feature type="chain" id="PRO_5008276020" evidence="1">
    <location>
        <begin position="36"/>
        <end position="238"/>
    </location>
</feature>
<name>A0A197JJT8_9FUNG</name>
<feature type="signal peptide" evidence="1">
    <location>
        <begin position="1"/>
        <end position="35"/>
    </location>
</feature>
<gene>
    <name evidence="2" type="ORF">K457DRAFT_23098</name>
</gene>
<organism evidence="2 3">
    <name type="scientific">Linnemannia elongata AG-77</name>
    <dbReference type="NCBI Taxonomy" id="1314771"/>
    <lineage>
        <taxon>Eukaryota</taxon>
        <taxon>Fungi</taxon>
        <taxon>Fungi incertae sedis</taxon>
        <taxon>Mucoromycota</taxon>
        <taxon>Mortierellomycotina</taxon>
        <taxon>Mortierellomycetes</taxon>
        <taxon>Mortierellales</taxon>
        <taxon>Mortierellaceae</taxon>
        <taxon>Linnemannia</taxon>
    </lineage>
</organism>
<dbReference type="AlphaFoldDB" id="A0A197JJT8"/>
<keyword evidence="3" id="KW-1185">Reference proteome</keyword>
<protein>
    <submittedName>
        <fullName evidence="2">Uncharacterized protein</fullName>
    </submittedName>
</protein>
<evidence type="ECO:0000256" key="1">
    <source>
        <dbReference type="SAM" id="SignalP"/>
    </source>
</evidence>
<dbReference type="EMBL" id="KV442078">
    <property type="protein sequence ID" value="OAQ25477.1"/>
    <property type="molecule type" value="Genomic_DNA"/>
</dbReference>
<reference evidence="2 3" key="1">
    <citation type="submission" date="2016-05" db="EMBL/GenBank/DDBJ databases">
        <title>Genome sequencing reveals origins of a unique bacterial endosymbiosis in the earliest lineages of terrestrial Fungi.</title>
        <authorList>
            <consortium name="DOE Joint Genome Institute"/>
            <person name="Uehling J."/>
            <person name="Gryganskyi A."/>
            <person name="Hameed K."/>
            <person name="Tschaplinski T."/>
            <person name="Misztal P."/>
            <person name="Wu S."/>
            <person name="Desiro A."/>
            <person name="Vande Pol N."/>
            <person name="Du Z.-Y."/>
            <person name="Zienkiewicz A."/>
            <person name="Zienkiewicz K."/>
            <person name="Morin E."/>
            <person name="Tisserant E."/>
            <person name="Splivallo R."/>
            <person name="Hainaut M."/>
            <person name="Henrissat B."/>
            <person name="Ohm R."/>
            <person name="Kuo A."/>
            <person name="Yan J."/>
            <person name="Lipzen A."/>
            <person name="Nolan M."/>
            <person name="Labutti K."/>
            <person name="Barry K."/>
            <person name="Goldstein A."/>
            <person name="Labbe J."/>
            <person name="Schadt C."/>
            <person name="Tuskan G."/>
            <person name="Grigoriev I."/>
            <person name="Martin F."/>
            <person name="Vilgalys R."/>
            <person name="Bonito G."/>
        </authorList>
    </citation>
    <scope>NUCLEOTIDE SEQUENCE [LARGE SCALE GENOMIC DNA]</scope>
    <source>
        <strain evidence="2 3">AG-77</strain>
    </source>
</reference>
<keyword evidence="1" id="KW-0732">Signal</keyword>
<evidence type="ECO:0000313" key="3">
    <source>
        <dbReference type="Proteomes" id="UP000078512"/>
    </source>
</evidence>